<gene>
    <name evidence="2" type="ORF">GCM10018793_09870</name>
</gene>
<accession>A0A919FUC4</accession>
<protein>
    <submittedName>
        <fullName evidence="2">Uncharacterized protein</fullName>
    </submittedName>
</protein>
<proteinExistence type="predicted"/>
<sequence length="57" mass="6181">MYLYKTKAKPLAIMKADRARSGGRRRHERKEENVIGVGPIGSGFLGGSRARAPRVGG</sequence>
<keyword evidence="3" id="KW-1185">Reference proteome</keyword>
<dbReference type="AlphaFoldDB" id="A0A919FUC4"/>
<comment type="caution">
    <text evidence="2">The sequence shown here is derived from an EMBL/GenBank/DDBJ whole genome shotgun (WGS) entry which is preliminary data.</text>
</comment>
<reference evidence="2" key="2">
    <citation type="submission" date="2020-09" db="EMBL/GenBank/DDBJ databases">
        <authorList>
            <person name="Sun Q."/>
            <person name="Ohkuma M."/>
        </authorList>
    </citation>
    <scope>NUCLEOTIDE SEQUENCE</scope>
    <source>
        <strain evidence="2">JCM 5069</strain>
    </source>
</reference>
<evidence type="ECO:0000313" key="3">
    <source>
        <dbReference type="Proteomes" id="UP000603708"/>
    </source>
</evidence>
<name>A0A919FUC4_9ACTN</name>
<dbReference type="Proteomes" id="UP000603708">
    <property type="component" value="Unassembled WGS sequence"/>
</dbReference>
<evidence type="ECO:0000313" key="2">
    <source>
        <dbReference type="EMBL" id="GHH72590.1"/>
    </source>
</evidence>
<feature type="region of interest" description="Disordered" evidence="1">
    <location>
        <begin position="17"/>
        <end position="37"/>
    </location>
</feature>
<reference evidence="2" key="1">
    <citation type="journal article" date="2014" name="Int. J. Syst. Evol. Microbiol.">
        <title>Complete genome sequence of Corynebacterium casei LMG S-19264T (=DSM 44701T), isolated from a smear-ripened cheese.</title>
        <authorList>
            <consortium name="US DOE Joint Genome Institute (JGI-PGF)"/>
            <person name="Walter F."/>
            <person name="Albersmeier A."/>
            <person name="Kalinowski J."/>
            <person name="Ruckert C."/>
        </authorList>
    </citation>
    <scope>NUCLEOTIDE SEQUENCE</scope>
    <source>
        <strain evidence="2">JCM 5069</strain>
    </source>
</reference>
<dbReference type="EMBL" id="BNCD01000002">
    <property type="protein sequence ID" value="GHH72590.1"/>
    <property type="molecule type" value="Genomic_DNA"/>
</dbReference>
<organism evidence="2 3">
    <name type="scientific">Streptomyces sulfonofaciens</name>
    <dbReference type="NCBI Taxonomy" id="68272"/>
    <lineage>
        <taxon>Bacteria</taxon>
        <taxon>Bacillati</taxon>
        <taxon>Actinomycetota</taxon>
        <taxon>Actinomycetes</taxon>
        <taxon>Kitasatosporales</taxon>
        <taxon>Streptomycetaceae</taxon>
        <taxon>Streptomyces</taxon>
    </lineage>
</organism>
<evidence type="ECO:0000256" key="1">
    <source>
        <dbReference type="SAM" id="MobiDB-lite"/>
    </source>
</evidence>